<organism evidence="14 15">
    <name type="scientific">Eisenbergiella massiliensis</name>
    <dbReference type="NCBI Taxonomy" id="1720294"/>
    <lineage>
        <taxon>Bacteria</taxon>
        <taxon>Bacillati</taxon>
        <taxon>Bacillota</taxon>
        <taxon>Clostridia</taxon>
        <taxon>Lachnospirales</taxon>
        <taxon>Lachnospiraceae</taxon>
        <taxon>Eisenbergiella</taxon>
    </lineage>
</organism>
<comment type="subcellular location">
    <subcellularLocation>
        <location evidence="2">Membrane</location>
        <topology evidence="2">Multi-pass membrane protein</topology>
    </subcellularLocation>
</comment>
<accession>A0A3E3I6K8</accession>
<dbReference type="InterPro" id="IPR036890">
    <property type="entry name" value="HATPase_C_sf"/>
</dbReference>
<dbReference type="Gene3D" id="3.30.565.10">
    <property type="entry name" value="Histidine kinase-like ATPase, C-terminal domain"/>
    <property type="match status" value="1"/>
</dbReference>
<dbReference type="Gene3D" id="1.10.287.130">
    <property type="match status" value="1"/>
</dbReference>
<keyword evidence="5" id="KW-0808">Transferase</keyword>
<dbReference type="Pfam" id="PF00512">
    <property type="entry name" value="HisKA"/>
    <property type="match status" value="1"/>
</dbReference>
<keyword evidence="7 14" id="KW-0418">Kinase</keyword>
<dbReference type="PROSITE" id="PS50885">
    <property type="entry name" value="HAMP"/>
    <property type="match status" value="1"/>
</dbReference>
<evidence type="ECO:0000256" key="9">
    <source>
        <dbReference type="ARBA" id="ARBA00023012"/>
    </source>
</evidence>
<dbReference type="AlphaFoldDB" id="A0A3E3I6K8"/>
<keyword evidence="15" id="KW-1185">Reference proteome</keyword>
<evidence type="ECO:0000313" key="15">
    <source>
        <dbReference type="Proteomes" id="UP000260812"/>
    </source>
</evidence>
<dbReference type="InterPro" id="IPR036097">
    <property type="entry name" value="HisK_dim/P_sf"/>
</dbReference>
<feature type="transmembrane region" description="Helical" evidence="11">
    <location>
        <begin position="148"/>
        <end position="169"/>
    </location>
</feature>
<dbReference type="PANTHER" id="PTHR45528">
    <property type="entry name" value="SENSOR HISTIDINE KINASE CPXA"/>
    <property type="match status" value="1"/>
</dbReference>
<dbReference type="PANTHER" id="PTHR45528:SF8">
    <property type="entry name" value="HISTIDINE KINASE"/>
    <property type="match status" value="1"/>
</dbReference>
<dbReference type="EMBL" id="QVLV01000005">
    <property type="protein sequence ID" value="RGE61661.1"/>
    <property type="molecule type" value="Genomic_DNA"/>
</dbReference>
<evidence type="ECO:0000256" key="3">
    <source>
        <dbReference type="ARBA" id="ARBA00012438"/>
    </source>
</evidence>
<evidence type="ECO:0000256" key="5">
    <source>
        <dbReference type="ARBA" id="ARBA00022679"/>
    </source>
</evidence>
<sequence>MEQRKSISLIWILVKYMILCILAAGAAFLGFWAGMSLLLGSGALYAANAGERMAQEAAARMEQEGITKELVPDLCGYVIWEKGSLVDTDLNGKALRAAGNYRENGKNASGRFHISVKNGEKEAVLQYTFHMQLADPAWRKRIPGFEGLYMTFWGTFFIGSLVLLTFHYVKVIKARLRVLQEAAVSLARGELERPLGNPGIREYNEVMRAMEQLQAALRQSLQEQWKMEHSRIAQTSALIHDLKTPLTVIDGNTQLLAETELTAEQREYVDAVLKNTAAAGEYLERLKKIARSPAEGAARKTAMSGEHVQAELIREAEELCRVYGLTVKGDKTELPELEAVWQDIKRAVLNIVRNAAEHTPRGGQIYLQFIWTVPWLEILVTDGGPGFTKKALRHGLEPMYTEAESRPQNGHMGIGLAFAQETARLHGGSVRLSNTEEGHGRVSFRIRPD</sequence>
<keyword evidence="8 11" id="KW-1133">Transmembrane helix</keyword>
<feature type="domain" description="Histidine kinase" evidence="12">
    <location>
        <begin position="237"/>
        <end position="449"/>
    </location>
</feature>
<comment type="catalytic activity">
    <reaction evidence="1">
        <text>ATP + protein L-histidine = ADP + protein N-phospho-L-histidine.</text>
        <dbReference type="EC" id="2.7.13.3"/>
    </reaction>
</comment>
<keyword evidence="6 11" id="KW-0812">Transmembrane</keyword>
<dbReference type="EC" id="2.7.13.3" evidence="3"/>
<evidence type="ECO:0000256" key="10">
    <source>
        <dbReference type="ARBA" id="ARBA00023136"/>
    </source>
</evidence>
<dbReference type="Proteomes" id="UP000260812">
    <property type="component" value="Unassembled WGS sequence"/>
</dbReference>
<dbReference type="SMART" id="SM00387">
    <property type="entry name" value="HATPase_c"/>
    <property type="match status" value="1"/>
</dbReference>
<protein>
    <recommendedName>
        <fullName evidence="3">histidine kinase</fullName>
        <ecNumber evidence="3">2.7.13.3</ecNumber>
    </recommendedName>
</protein>
<keyword evidence="9" id="KW-0902">Two-component regulatory system</keyword>
<evidence type="ECO:0000256" key="7">
    <source>
        <dbReference type="ARBA" id="ARBA00022777"/>
    </source>
</evidence>
<evidence type="ECO:0000256" key="11">
    <source>
        <dbReference type="SAM" id="Phobius"/>
    </source>
</evidence>
<evidence type="ECO:0000313" key="14">
    <source>
        <dbReference type="EMBL" id="RGE61661.1"/>
    </source>
</evidence>
<comment type="caution">
    <text evidence="14">The sequence shown here is derived from an EMBL/GenBank/DDBJ whole genome shotgun (WGS) entry which is preliminary data.</text>
</comment>
<keyword evidence="4" id="KW-0597">Phosphoprotein</keyword>
<dbReference type="SMART" id="SM00388">
    <property type="entry name" value="HisKA"/>
    <property type="match status" value="1"/>
</dbReference>
<dbReference type="SUPFAM" id="SSF55874">
    <property type="entry name" value="ATPase domain of HSP90 chaperone/DNA topoisomerase II/histidine kinase"/>
    <property type="match status" value="1"/>
</dbReference>
<reference evidence="14" key="1">
    <citation type="submission" date="2018-08" db="EMBL/GenBank/DDBJ databases">
        <title>A genome reference for cultivated species of the human gut microbiota.</title>
        <authorList>
            <person name="Zou Y."/>
            <person name="Xue W."/>
            <person name="Luo G."/>
        </authorList>
    </citation>
    <scope>NUCLEOTIDE SEQUENCE [LARGE SCALE GENOMIC DNA]</scope>
    <source>
        <strain evidence="14">TF05-5AC</strain>
    </source>
</reference>
<dbReference type="PROSITE" id="PS50109">
    <property type="entry name" value="HIS_KIN"/>
    <property type="match status" value="1"/>
</dbReference>
<dbReference type="Pfam" id="PF02518">
    <property type="entry name" value="HATPase_c"/>
    <property type="match status" value="1"/>
</dbReference>
<dbReference type="InterPro" id="IPR003594">
    <property type="entry name" value="HATPase_dom"/>
</dbReference>
<dbReference type="InterPro" id="IPR003660">
    <property type="entry name" value="HAMP_dom"/>
</dbReference>
<dbReference type="InterPro" id="IPR050398">
    <property type="entry name" value="HssS/ArlS-like"/>
</dbReference>
<evidence type="ECO:0000256" key="4">
    <source>
        <dbReference type="ARBA" id="ARBA00022553"/>
    </source>
</evidence>
<gene>
    <name evidence="14" type="ORF">DXC51_08845</name>
</gene>
<dbReference type="GO" id="GO:0005886">
    <property type="term" value="C:plasma membrane"/>
    <property type="evidence" value="ECO:0007669"/>
    <property type="project" value="TreeGrafter"/>
</dbReference>
<dbReference type="GO" id="GO:0000155">
    <property type="term" value="F:phosphorelay sensor kinase activity"/>
    <property type="evidence" value="ECO:0007669"/>
    <property type="project" value="InterPro"/>
</dbReference>
<dbReference type="SMART" id="SM00304">
    <property type="entry name" value="HAMP"/>
    <property type="match status" value="1"/>
</dbReference>
<name>A0A3E3I6K8_9FIRM</name>
<dbReference type="InterPro" id="IPR003661">
    <property type="entry name" value="HisK_dim/P_dom"/>
</dbReference>
<dbReference type="GeneID" id="97986982"/>
<evidence type="ECO:0000259" key="13">
    <source>
        <dbReference type="PROSITE" id="PS50885"/>
    </source>
</evidence>
<dbReference type="RefSeq" id="WP_117544305.1">
    <property type="nucleotide sequence ID" value="NZ_QVLV01000005.1"/>
</dbReference>
<proteinExistence type="predicted"/>
<keyword evidence="10 11" id="KW-0472">Membrane</keyword>
<dbReference type="CDD" id="cd00082">
    <property type="entry name" value="HisKA"/>
    <property type="match status" value="1"/>
</dbReference>
<feature type="transmembrane region" description="Helical" evidence="11">
    <location>
        <begin position="12"/>
        <end position="35"/>
    </location>
</feature>
<evidence type="ECO:0000256" key="8">
    <source>
        <dbReference type="ARBA" id="ARBA00022989"/>
    </source>
</evidence>
<evidence type="ECO:0000256" key="2">
    <source>
        <dbReference type="ARBA" id="ARBA00004141"/>
    </source>
</evidence>
<evidence type="ECO:0000256" key="6">
    <source>
        <dbReference type="ARBA" id="ARBA00022692"/>
    </source>
</evidence>
<evidence type="ECO:0000259" key="12">
    <source>
        <dbReference type="PROSITE" id="PS50109"/>
    </source>
</evidence>
<evidence type="ECO:0000256" key="1">
    <source>
        <dbReference type="ARBA" id="ARBA00000085"/>
    </source>
</evidence>
<dbReference type="SUPFAM" id="SSF47384">
    <property type="entry name" value="Homodimeric domain of signal transducing histidine kinase"/>
    <property type="match status" value="1"/>
</dbReference>
<feature type="domain" description="HAMP" evidence="13">
    <location>
        <begin position="170"/>
        <end position="222"/>
    </location>
</feature>
<dbReference type="InterPro" id="IPR005467">
    <property type="entry name" value="His_kinase_dom"/>
</dbReference>